<dbReference type="NCBIfam" id="TIGR00471">
    <property type="entry name" value="pheT_arch"/>
    <property type="match status" value="1"/>
</dbReference>
<keyword evidence="9" id="KW-0648">Protein biosynthesis</keyword>
<dbReference type="GO" id="GO:0009328">
    <property type="term" value="C:phenylalanine-tRNA ligase complex"/>
    <property type="evidence" value="ECO:0007669"/>
    <property type="project" value="TreeGrafter"/>
</dbReference>
<dbReference type="Gene3D" id="3.30.56.10">
    <property type="match status" value="1"/>
</dbReference>
<dbReference type="GO" id="GO:0004826">
    <property type="term" value="F:phenylalanine-tRNA ligase activity"/>
    <property type="evidence" value="ECO:0007669"/>
    <property type="project" value="UniProtKB-EC"/>
</dbReference>
<dbReference type="Gene3D" id="3.50.40.10">
    <property type="entry name" value="Phenylalanyl-trna Synthetase, Chain B, domain 3"/>
    <property type="match status" value="1"/>
</dbReference>
<dbReference type="GO" id="GO:0006432">
    <property type="term" value="P:phenylalanyl-tRNA aminoacylation"/>
    <property type="evidence" value="ECO:0007669"/>
    <property type="project" value="InterPro"/>
</dbReference>
<evidence type="ECO:0000256" key="3">
    <source>
        <dbReference type="ARBA" id="ARBA00022490"/>
    </source>
</evidence>
<comment type="cofactor">
    <cofactor evidence="1">
        <name>Mg(2+)</name>
        <dbReference type="ChEBI" id="CHEBI:18420"/>
    </cofactor>
</comment>
<sequence>MDPVKTRFQPLGITLSGDDAILSAKSILENHPKGIEFKHLLQDFKHFPFLIDSENQILSMPPIINSEGTKVTQHTTSFFIDVTGINERIVNKTLNVLTTSLLELDSNLVLEQVNIKYHDKSRITPDFTPETAMVSWKKTSNILGVDLSKDDAIKHLLRMRHDIGKTDEENIEVFIAPYRNDILHERDLMEDIGISYGYHNIPWKLVKRMTVGKELPIETRSRIARHVLLGMGYFEVLNLTLTSQDRNFDDLRMDRNDNIVLISNPVSAQITMVRTHLLPGILETFENNRDHELPQKIFEIGDVCILDENAETGARDLRKIAGGIIGTKIGYSDIRSIVESLLREFNLKLIVKPVEHPTFISGRTAEIIGVYNNMEKILGIMGEIHPEVLGTFSLIHPVAAFEIFLP</sequence>
<keyword evidence="3" id="KW-0963">Cytoplasm</keyword>
<dbReference type="GO" id="GO:0005524">
    <property type="term" value="F:ATP binding"/>
    <property type="evidence" value="ECO:0007669"/>
    <property type="project" value="UniProtKB-KW"/>
</dbReference>
<evidence type="ECO:0000256" key="9">
    <source>
        <dbReference type="ARBA" id="ARBA00022917"/>
    </source>
</evidence>
<dbReference type="Pfam" id="PF17759">
    <property type="entry name" value="tRNA_synthFbeta"/>
    <property type="match status" value="1"/>
</dbReference>
<evidence type="ECO:0000256" key="8">
    <source>
        <dbReference type="ARBA" id="ARBA00022842"/>
    </source>
</evidence>
<evidence type="ECO:0000256" key="6">
    <source>
        <dbReference type="ARBA" id="ARBA00022741"/>
    </source>
</evidence>
<dbReference type="GO" id="GO:0003723">
    <property type="term" value="F:RNA binding"/>
    <property type="evidence" value="ECO:0007669"/>
    <property type="project" value="InterPro"/>
</dbReference>
<dbReference type="PANTHER" id="PTHR10947:SF0">
    <property type="entry name" value="PHENYLALANINE--TRNA LIGASE BETA SUBUNIT"/>
    <property type="match status" value="1"/>
</dbReference>
<dbReference type="InterPro" id="IPR004531">
    <property type="entry name" value="Phe-tRNA-synth_IIc_bsu_arc_euk"/>
</dbReference>
<evidence type="ECO:0000256" key="5">
    <source>
        <dbReference type="ARBA" id="ARBA00022723"/>
    </source>
</evidence>
<evidence type="ECO:0000256" key="1">
    <source>
        <dbReference type="ARBA" id="ARBA00001946"/>
    </source>
</evidence>
<dbReference type="InterPro" id="IPR005147">
    <property type="entry name" value="tRNA_synthase_B5-dom"/>
</dbReference>
<dbReference type="SUPFAM" id="SSF55681">
    <property type="entry name" value="Class II aaRS and biotin synthetases"/>
    <property type="match status" value="1"/>
</dbReference>
<dbReference type="PROSITE" id="PS51483">
    <property type="entry name" value="B5"/>
    <property type="match status" value="1"/>
</dbReference>
<dbReference type="EMBL" id="MGDD01000265">
    <property type="protein sequence ID" value="OGL43548.1"/>
    <property type="molecule type" value="Genomic_DNA"/>
</dbReference>
<dbReference type="EC" id="6.1.1.20" evidence="2"/>
<keyword evidence="6" id="KW-0547">Nucleotide-binding</keyword>
<dbReference type="Proteomes" id="UP000179266">
    <property type="component" value="Unassembled WGS sequence"/>
</dbReference>
<protein>
    <recommendedName>
        <fullName evidence="2">phenylalanine--tRNA ligase</fullName>
        <ecNumber evidence="2">6.1.1.20</ecNumber>
    </recommendedName>
</protein>
<feature type="domain" description="B5" evidence="11">
    <location>
        <begin position="127"/>
        <end position="203"/>
    </location>
</feature>
<evidence type="ECO:0000256" key="2">
    <source>
        <dbReference type="ARBA" id="ARBA00012814"/>
    </source>
</evidence>
<dbReference type="SUPFAM" id="SSF46955">
    <property type="entry name" value="Putative DNA-binding domain"/>
    <property type="match status" value="1"/>
</dbReference>
<organism evidence="12 13">
    <name type="scientific">Candidatus Schekmanbacteria bacterium RBG_13_48_7</name>
    <dbReference type="NCBI Taxonomy" id="1817878"/>
    <lineage>
        <taxon>Bacteria</taxon>
        <taxon>Candidatus Schekmaniibacteriota</taxon>
    </lineage>
</organism>
<dbReference type="PANTHER" id="PTHR10947">
    <property type="entry name" value="PHENYLALANYL-TRNA SYNTHETASE BETA CHAIN AND LEUCINE-RICH REPEAT-CONTAINING PROTEIN 47"/>
    <property type="match status" value="1"/>
</dbReference>
<evidence type="ECO:0000256" key="4">
    <source>
        <dbReference type="ARBA" id="ARBA00022598"/>
    </source>
</evidence>
<dbReference type="GO" id="GO:0000287">
    <property type="term" value="F:magnesium ion binding"/>
    <property type="evidence" value="ECO:0007669"/>
    <property type="project" value="InterPro"/>
</dbReference>
<dbReference type="AlphaFoldDB" id="A0A1F7RQX8"/>
<keyword evidence="10" id="KW-0030">Aminoacyl-tRNA synthetase</keyword>
<gene>
    <name evidence="12" type="ORF">A2161_19320</name>
</gene>
<evidence type="ECO:0000256" key="10">
    <source>
        <dbReference type="ARBA" id="ARBA00023146"/>
    </source>
</evidence>
<dbReference type="Gene3D" id="3.30.930.10">
    <property type="entry name" value="Bira Bifunctional Protein, Domain 2"/>
    <property type="match status" value="1"/>
</dbReference>
<evidence type="ECO:0000256" key="7">
    <source>
        <dbReference type="ARBA" id="ARBA00022840"/>
    </source>
</evidence>
<keyword evidence="7" id="KW-0067">ATP-binding</keyword>
<keyword evidence="8" id="KW-0460">Magnesium</keyword>
<name>A0A1F7RQX8_9BACT</name>
<dbReference type="InterPro" id="IPR045864">
    <property type="entry name" value="aa-tRNA-synth_II/BPL/LPL"/>
</dbReference>
<comment type="caution">
    <text evidence="12">The sequence shown here is derived from an EMBL/GenBank/DDBJ whole genome shotgun (WGS) entry which is preliminary data.</text>
</comment>
<dbReference type="InterPro" id="IPR045060">
    <property type="entry name" value="Phe-tRNA-ligase_IIc_bsu"/>
</dbReference>
<keyword evidence="4 12" id="KW-0436">Ligase</keyword>
<dbReference type="Pfam" id="PF03484">
    <property type="entry name" value="B5"/>
    <property type="match status" value="1"/>
</dbReference>
<reference evidence="12 13" key="1">
    <citation type="journal article" date="2016" name="Nat. Commun.">
        <title>Thousands of microbial genomes shed light on interconnected biogeochemical processes in an aquifer system.</title>
        <authorList>
            <person name="Anantharaman K."/>
            <person name="Brown C.T."/>
            <person name="Hug L.A."/>
            <person name="Sharon I."/>
            <person name="Castelle C.J."/>
            <person name="Probst A.J."/>
            <person name="Thomas B.C."/>
            <person name="Singh A."/>
            <person name="Wilkins M.J."/>
            <person name="Karaoz U."/>
            <person name="Brodie E.L."/>
            <person name="Williams K.H."/>
            <person name="Hubbard S.S."/>
            <person name="Banfield J.F."/>
        </authorList>
    </citation>
    <scope>NUCLEOTIDE SEQUENCE [LARGE SCALE GENOMIC DNA]</scope>
</reference>
<evidence type="ECO:0000259" key="11">
    <source>
        <dbReference type="PROSITE" id="PS51483"/>
    </source>
</evidence>
<proteinExistence type="predicted"/>
<dbReference type="CDD" id="cd00769">
    <property type="entry name" value="PheRS_beta_core"/>
    <property type="match status" value="1"/>
</dbReference>
<dbReference type="InterPro" id="IPR041616">
    <property type="entry name" value="PheRS_beta_core"/>
</dbReference>
<dbReference type="InterPro" id="IPR020825">
    <property type="entry name" value="Phe-tRNA_synthase-like_B3/B4"/>
</dbReference>
<accession>A0A1F7RQX8</accession>
<evidence type="ECO:0000313" key="13">
    <source>
        <dbReference type="Proteomes" id="UP000179266"/>
    </source>
</evidence>
<evidence type="ECO:0000313" key="12">
    <source>
        <dbReference type="EMBL" id="OGL43548.1"/>
    </source>
</evidence>
<dbReference type="InterPro" id="IPR009061">
    <property type="entry name" value="DNA-bd_dom_put_sf"/>
</dbReference>
<dbReference type="SMART" id="SM00874">
    <property type="entry name" value="B5"/>
    <property type="match status" value="1"/>
</dbReference>
<keyword evidence="5" id="KW-0479">Metal-binding</keyword>